<dbReference type="AlphaFoldDB" id="A0A6M6JL13"/>
<dbReference type="Gene3D" id="2.160.20.10">
    <property type="entry name" value="Single-stranded right-handed beta-helix, Pectin lyase-like"/>
    <property type="match status" value="1"/>
</dbReference>
<evidence type="ECO:0000313" key="2">
    <source>
        <dbReference type="Proteomes" id="UP000505377"/>
    </source>
</evidence>
<reference evidence="1 2" key="1">
    <citation type="submission" date="2020-05" db="EMBL/GenBank/DDBJ databases">
        <authorList>
            <person name="Mo P."/>
        </authorList>
    </citation>
    <scope>NUCLEOTIDE SEQUENCE [LARGE SCALE GENOMIC DNA]</scope>
    <source>
        <strain evidence="1 2">Gen01</strain>
    </source>
</reference>
<gene>
    <name evidence="1" type="ORF">HOP40_20975</name>
</gene>
<proteinExistence type="predicted"/>
<organism evidence="1 2">
    <name type="scientific">Pseudonocardia broussonetiae</name>
    <dbReference type="NCBI Taxonomy" id="2736640"/>
    <lineage>
        <taxon>Bacteria</taxon>
        <taxon>Bacillati</taxon>
        <taxon>Actinomycetota</taxon>
        <taxon>Actinomycetes</taxon>
        <taxon>Pseudonocardiales</taxon>
        <taxon>Pseudonocardiaceae</taxon>
        <taxon>Pseudonocardia</taxon>
    </lineage>
</organism>
<dbReference type="InterPro" id="IPR012334">
    <property type="entry name" value="Pectin_lyas_fold"/>
</dbReference>
<keyword evidence="2" id="KW-1185">Reference proteome</keyword>
<name>A0A6M6JL13_9PSEU</name>
<dbReference type="KEGG" id="pbro:HOP40_20975"/>
<protein>
    <recommendedName>
        <fullName evidence="3">Right handed beta helix domain-containing protein</fullName>
    </recommendedName>
</protein>
<dbReference type="RefSeq" id="WP_172161153.1">
    <property type="nucleotide sequence ID" value="NZ_CP053564.1"/>
</dbReference>
<dbReference type="SUPFAM" id="SSF51126">
    <property type="entry name" value="Pectin lyase-like"/>
    <property type="match status" value="1"/>
</dbReference>
<sequence>MRADLSRVSFDARKRFDGVVVEQGRVLLDADLNEESAIVRDRAQTTATDVIGPAGVPRDGGGFAISATAAGDDLVVSAGRIHVGGLTLHHQPPAGTEVTVGNRTVDGRQLGGPTDDGRYLAVLHAVQREVSVLDDPSIAESALGGPSTSVRIRTFWRVLLARIGPVGTGTCTDWAPPPRSGDLRPVLPPSAVPTGDCALPGDAGFTGLENSLYRVEIDSVDTVTGAVTSLLWDRDNASVASLVEKVGRTVTLDDFGPDTVRGFGAGQTVTLTDRRSEEAGTRAAVFTTSNPDRAASTLELDATPTGIDENDRPRLRRWSGRITNPPSGPFELELGLWIELSGSFRPGDYWLIPARSSLGAPGGITWPIASSGLFDALPPHGPDERWAPLAVADRQNGAWTVPSDGDCRRVFPALTALTAADVSYDNTVTDLDADTVQEAIERLAVQRGGGACTVAVQPGVGWEAPLQALAAGTDARICFLPGDFPTAGRVVLTGLGDVVIQGTGPGSVVHSTGDEAVLVLEGCRSVTVRDIEFAAAGRATTAAHDGLSGALTVRDCPQVRISDVTARIKPGRFPRGTCITVAGPAASPQGQARTLARCIVRDCTLDVGDRQTGLLIRGFPQVDVSGVVAAVNGPTGIRFPDFPRKLRPQIRRMLVERLLVEAPAPAPPGPVVDPFAGPLAPNVVIPGLGPGQLSFRTPGFLAQPWRNLLAMRPPPPGGTGRELRTHVQRLADQILRSGDHPELDGIRELLARRGETRLPSMAKGIVVVSTALDEVRVTRCRVVDATIGITVAADNAADGPSTGAARRISVVDNDVAVRIPLEGARTRHGIFLGNGLSVLVADNRVSVTDDSLRPTEQKDAIKVWGVLGRYLLVRDNHLSGAAPGVRIAPVDRPPTPAEEGTSSRWVVRDNYLEGNPRNVVAVYPASPATHGRVQLIGNSG</sequence>
<dbReference type="Pfam" id="PF20129">
    <property type="entry name" value="DUF6519"/>
    <property type="match status" value="2"/>
</dbReference>
<evidence type="ECO:0000313" key="1">
    <source>
        <dbReference type="EMBL" id="QJY47965.1"/>
    </source>
</evidence>
<dbReference type="Proteomes" id="UP000505377">
    <property type="component" value="Chromosome"/>
</dbReference>
<dbReference type="EMBL" id="CP053564">
    <property type="protein sequence ID" value="QJY47965.1"/>
    <property type="molecule type" value="Genomic_DNA"/>
</dbReference>
<dbReference type="InterPro" id="IPR045392">
    <property type="entry name" value="DUF6519"/>
</dbReference>
<accession>A0A6M6JL13</accession>
<dbReference type="InterPro" id="IPR011050">
    <property type="entry name" value="Pectin_lyase_fold/virulence"/>
</dbReference>
<evidence type="ECO:0008006" key="3">
    <source>
        <dbReference type="Google" id="ProtNLM"/>
    </source>
</evidence>